<organism evidence="12 13">
    <name type="scientific">Oculimacula yallundae</name>
    <dbReference type="NCBI Taxonomy" id="86028"/>
    <lineage>
        <taxon>Eukaryota</taxon>
        <taxon>Fungi</taxon>
        <taxon>Dikarya</taxon>
        <taxon>Ascomycota</taxon>
        <taxon>Pezizomycotina</taxon>
        <taxon>Leotiomycetes</taxon>
        <taxon>Helotiales</taxon>
        <taxon>Ploettnerulaceae</taxon>
        <taxon>Oculimacula</taxon>
    </lineage>
</organism>
<proteinExistence type="predicted"/>
<evidence type="ECO:0000259" key="11">
    <source>
        <dbReference type="Pfam" id="PF20238"/>
    </source>
</evidence>
<comment type="subcellular location">
    <subcellularLocation>
        <location evidence="1">Cell membrane</location>
        <topology evidence="1">Lipid-anchor</topology>
        <topology evidence="1">GPI-anchor</topology>
    </subcellularLocation>
</comment>
<keyword evidence="5 9" id="KW-0472">Membrane</keyword>
<feature type="compositionally biased region" description="Polar residues" evidence="8">
    <location>
        <begin position="267"/>
        <end position="278"/>
    </location>
</feature>
<keyword evidence="2" id="KW-1003">Cell membrane</keyword>
<dbReference type="InterPro" id="IPR046530">
    <property type="entry name" value="BIM1-like_dom"/>
</dbReference>
<dbReference type="PANTHER" id="PTHR34992">
    <property type="entry name" value="HYPHAL ANASTAMOSIS-7 PROTEIN"/>
    <property type="match status" value="1"/>
</dbReference>
<evidence type="ECO:0000256" key="6">
    <source>
        <dbReference type="ARBA" id="ARBA00023180"/>
    </source>
</evidence>
<name>A0ABR4CCE6_9HELO</name>
<keyword evidence="4 10" id="KW-0732">Signal</keyword>
<feature type="chain" id="PRO_5047208368" description="Copper acquisition factor BIM1-like domain-containing protein" evidence="10">
    <location>
        <begin position="19"/>
        <end position="278"/>
    </location>
</feature>
<keyword evidence="13" id="KW-1185">Reference proteome</keyword>
<keyword evidence="3" id="KW-0336">GPI-anchor</keyword>
<protein>
    <recommendedName>
        <fullName evidence="11">Copper acquisition factor BIM1-like domain-containing protein</fullName>
    </recommendedName>
</protein>
<feature type="signal peptide" evidence="10">
    <location>
        <begin position="1"/>
        <end position="18"/>
    </location>
</feature>
<evidence type="ECO:0000256" key="7">
    <source>
        <dbReference type="ARBA" id="ARBA00023288"/>
    </source>
</evidence>
<evidence type="ECO:0000256" key="4">
    <source>
        <dbReference type="ARBA" id="ARBA00022729"/>
    </source>
</evidence>
<evidence type="ECO:0000313" key="12">
    <source>
        <dbReference type="EMBL" id="KAL2067589.1"/>
    </source>
</evidence>
<sequence>MLPKSILAVSVLARFAAAQDASVHGAGALGTVMGPVAFLWPADRAWDGAHDNTGPCGSTAAIVNRTLFPIGTMGSIQTTVAADASKMAIRIAYGNNPTSQTEFQDTQGNVTSMEPGHQCYPIETDSKKVTPGSNATIQIEYRGNDSGTDETFFACADITFVDSATFDAKNVMCFNVGESEFIPAGTKPAAASPNPASSGTAASSAPTVAAEEKSNNGMSAGAKAGIAVGAIVGAALIAGLAFFALRRKRSTPKDAEAQPPMGKVVSRSASIGSAQTAH</sequence>
<keyword evidence="6" id="KW-0325">Glycoprotein</keyword>
<dbReference type="CDD" id="cd21176">
    <property type="entry name" value="LPMO_auxiliary-like"/>
    <property type="match status" value="1"/>
</dbReference>
<feature type="region of interest" description="Disordered" evidence="8">
    <location>
        <begin position="251"/>
        <end position="278"/>
    </location>
</feature>
<comment type="caution">
    <text evidence="12">The sequence shown here is derived from an EMBL/GenBank/DDBJ whole genome shotgun (WGS) entry which is preliminary data.</text>
</comment>
<dbReference type="Pfam" id="PF20238">
    <property type="entry name" value="BIM1-like_dom"/>
    <property type="match status" value="1"/>
</dbReference>
<keyword evidence="9" id="KW-0812">Transmembrane</keyword>
<reference evidence="12 13" key="1">
    <citation type="journal article" date="2024" name="Commun. Biol.">
        <title>Comparative genomic analysis of thermophilic fungi reveals convergent evolutionary adaptations and gene losses.</title>
        <authorList>
            <person name="Steindorff A.S."/>
            <person name="Aguilar-Pontes M.V."/>
            <person name="Robinson A.J."/>
            <person name="Andreopoulos B."/>
            <person name="LaButti K."/>
            <person name="Kuo A."/>
            <person name="Mondo S."/>
            <person name="Riley R."/>
            <person name="Otillar R."/>
            <person name="Haridas S."/>
            <person name="Lipzen A."/>
            <person name="Grimwood J."/>
            <person name="Schmutz J."/>
            <person name="Clum A."/>
            <person name="Reid I.D."/>
            <person name="Moisan M.C."/>
            <person name="Butler G."/>
            <person name="Nguyen T.T.M."/>
            <person name="Dewar K."/>
            <person name="Conant G."/>
            <person name="Drula E."/>
            <person name="Henrissat B."/>
            <person name="Hansel C."/>
            <person name="Singer S."/>
            <person name="Hutchinson M.I."/>
            <person name="de Vries R.P."/>
            <person name="Natvig D.O."/>
            <person name="Powell A.J."/>
            <person name="Tsang A."/>
            <person name="Grigoriev I.V."/>
        </authorList>
    </citation>
    <scope>NUCLEOTIDE SEQUENCE [LARGE SCALE GENOMIC DNA]</scope>
    <source>
        <strain evidence="12 13">CBS 494.80</strain>
    </source>
</reference>
<evidence type="ECO:0000256" key="8">
    <source>
        <dbReference type="SAM" id="MobiDB-lite"/>
    </source>
</evidence>
<evidence type="ECO:0000256" key="2">
    <source>
        <dbReference type="ARBA" id="ARBA00022475"/>
    </source>
</evidence>
<feature type="region of interest" description="Disordered" evidence="8">
    <location>
        <begin position="187"/>
        <end position="210"/>
    </location>
</feature>
<evidence type="ECO:0000256" key="10">
    <source>
        <dbReference type="SAM" id="SignalP"/>
    </source>
</evidence>
<evidence type="ECO:0000256" key="5">
    <source>
        <dbReference type="ARBA" id="ARBA00023136"/>
    </source>
</evidence>
<feature type="domain" description="Copper acquisition factor BIM1-like" evidence="11">
    <location>
        <begin position="33"/>
        <end position="176"/>
    </location>
</feature>
<keyword evidence="7" id="KW-0449">Lipoprotein</keyword>
<gene>
    <name evidence="12" type="ORF">VTL71DRAFT_2014</name>
</gene>
<evidence type="ECO:0000256" key="3">
    <source>
        <dbReference type="ARBA" id="ARBA00022622"/>
    </source>
</evidence>
<feature type="transmembrane region" description="Helical" evidence="9">
    <location>
        <begin position="224"/>
        <end position="245"/>
    </location>
</feature>
<accession>A0ABR4CCE6</accession>
<evidence type="ECO:0000313" key="13">
    <source>
        <dbReference type="Proteomes" id="UP001595075"/>
    </source>
</evidence>
<dbReference type="EMBL" id="JAZHXI010000010">
    <property type="protein sequence ID" value="KAL2067589.1"/>
    <property type="molecule type" value="Genomic_DNA"/>
</dbReference>
<feature type="compositionally biased region" description="Low complexity" evidence="8">
    <location>
        <begin position="188"/>
        <end position="209"/>
    </location>
</feature>
<dbReference type="PANTHER" id="PTHR34992:SF5">
    <property type="entry name" value="ANCHORED PROTEIN, PUTATIVE (AFU_ORTHOLOGUE AFUA_6G02800)-RELATED"/>
    <property type="match status" value="1"/>
</dbReference>
<dbReference type="InterPro" id="IPR046936">
    <property type="entry name" value="BIM1-like"/>
</dbReference>
<dbReference type="Proteomes" id="UP001595075">
    <property type="component" value="Unassembled WGS sequence"/>
</dbReference>
<keyword evidence="9" id="KW-1133">Transmembrane helix</keyword>
<evidence type="ECO:0000256" key="1">
    <source>
        <dbReference type="ARBA" id="ARBA00004609"/>
    </source>
</evidence>
<evidence type="ECO:0000256" key="9">
    <source>
        <dbReference type="SAM" id="Phobius"/>
    </source>
</evidence>